<dbReference type="PANTHER" id="PTHR43393">
    <property type="entry name" value="CYTOKININ RIBOSIDE 5'-MONOPHOSPHATE PHOSPHORIBOHYDROLASE"/>
    <property type="match status" value="1"/>
</dbReference>
<comment type="caution">
    <text evidence="1">The sequence shown here is derived from an EMBL/GenBank/DDBJ whole genome shotgun (WGS) entry which is preliminary data.</text>
</comment>
<organism evidence="1 2">
    <name type="scientific">Leptolyngbya subtilissima DQ-A4</name>
    <dbReference type="NCBI Taxonomy" id="2933933"/>
    <lineage>
        <taxon>Bacteria</taxon>
        <taxon>Bacillati</taxon>
        <taxon>Cyanobacteriota</taxon>
        <taxon>Cyanophyceae</taxon>
        <taxon>Leptolyngbyales</taxon>
        <taxon>Leptolyngbyaceae</taxon>
        <taxon>Leptolyngbya group</taxon>
        <taxon>Leptolyngbya</taxon>
    </lineage>
</organism>
<proteinExistence type="predicted"/>
<dbReference type="InterPro" id="IPR041164">
    <property type="entry name" value="LDcluster4"/>
</dbReference>
<dbReference type="InterPro" id="IPR005268">
    <property type="entry name" value="CHP00725"/>
</dbReference>
<dbReference type="Pfam" id="PF18306">
    <property type="entry name" value="LDcluster4"/>
    <property type="match status" value="1"/>
</dbReference>
<sequence>MAYIIIGVMGPGSSATPTQIKTAYALGHAIASAGWVVLTGGRQAGVMEAACQGAKAAGGLTVSILPSANGADRSAAVDIPILTGLGDARNVVNVLSSQVVVACGLGPGTASEIALALKAQRPVILIEMPPGAIALWQSLATGPLAIADTVAVAIEQIQQWLAP</sequence>
<dbReference type="SUPFAM" id="SSF102405">
    <property type="entry name" value="MCP/YpsA-like"/>
    <property type="match status" value="1"/>
</dbReference>
<dbReference type="RefSeq" id="WP_190702506.1">
    <property type="nucleotide sequence ID" value="NZ_JAMPKX010000004.1"/>
</dbReference>
<name>A0ABV0K3Z5_9CYAN</name>
<protein>
    <submittedName>
        <fullName evidence="1">TIGR00725 family protein</fullName>
    </submittedName>
</protein>
<reference evidence="1 2" key="1">
    <citation type="submission" date="2022-04" db="EMBL/GenBank/DDBJ databases">
        <title>Positive selection, recombination, and allopatry shape intraspecific diversity of widespread and dominant cyanobacteria.</title>
        <authorList>
            <person name="Wei J."/>
            <person name="Shu W."/>
            <person name="Hu C."/>
        </authorList>
    </citation>
    <scope>NUCLEOTIDE SEQUENCE [LARGE SCALE GENOMIC DNA]</scope>
    <source>
        <strain evidence="1 2">DQ-A4</strain>
    </source>
</reference>
<evidence type="ECO:0000313" key="2">
    <source>
        <dbReference type="Proteomes" id="UP001482513"/>
    </source>
</evidence>
<dbReference type="Proteomes" id="UP001482513">
    <property type="component" value="Unassembled WGS sequence"/>
</dbReference>
<accession>A0ABV0K3Z5</accession>
<dbReference type="Gene3D" id="3.40.50.450">
    <property type="match status" value="1"/>
</dbReference>
<dbReference type="NCBIfam" id="TIGR00725">
    <property type="entry name" value="TIGR00725 family protein"/>
    <property type="match status" value="1"/>
</dbReference>
<dbReference type="EMBL" id="JAMPKX010000004">
    <property type="protein sequence ID" value="MEP0947489.1"/>
    <property type="molecule type" value="Genomic_DNA"/>
</dbReference>
<evidence type="ECO:0000313" key="1">
    <source>
        <dbReference type="EMBL" id="MEP0947489.1"/>
    </source>
</evidence>
<dbReference type="PANTHER" id="PTHR43393:SF3">
    <property type="entry name" value="LYSINE DECARBOXYLASE-LIKE PROTEIN"/>
    <property type="match status" value="1"/>
</dbReference>
<dbReference type="InterPro" id="IPR052341">
    <property type="entry name" value="LOG_family_nucleotidases"/>
</dbReference>
<gene>
    <name evidence="1" type="ORF">NC992_11455</name>
</gene>
<keyword evidence="2" id="KW-1185">Reference proteome</keyword>